<name>A0A2S9VDU2_9ALTE</name>
<dbReference type="Proteomes" id="UP000238949">
    <property type="component" value="Unassembled WGS sequence"/>
</dbReference>
<keyword evidence="2" id="KW-1185">Reference proteome</keyword>
<dbReference type="SUPFAM" id="SSF51011">
    <property type="entry name" value="Glycosyl hydrolase domain"/>
    <property type="match status" value="1"/>
</dbReference>
<sequence>MTLDFDNGDYSSLVGQILTADAITAKNTFDAKEVVKPASFSSDLDELVLPAKSIVVAELK</sequence>
<dbReference type="OrthoDB" id="9758333at2"/>
<accession>A0A2S9VDU2</accession>
<protein>
    <submittedName>
        <fullName evidence="1">Uncharacterized protein</fullName>
    </submittedName>
</protein>
<dbReference type="AlphaFoldDB" id="A0A2S9VDU2"/>
<dbReference type="RefSeq" id="WP_105933745.1">
    <property type="nucleotide sequence ID" value="NZ_PVNP01000047.1"/>
</dbReference>
<evidence type="ECO:0000313" key="1">
    <source>
        <dbReference type="EMBL" id="PRO74594.1"/>
    </source>
</evidence>
<dbReference type="InterPro" id="IPR013780">
    <property type="entry name" value="Glyco_hydro_b"/>
</dbReference>
<reference evidence="2" key="1">
    <citation type="journal article" date="2020" name="Int. J. Syst. Evol. Microbiol.">
        <title>Alteromonas alba sp. nov., a marine bacterium isolated from the seawater of the West Pacific Ocean.</title>
        <authorList>
            <person name="Sun C."/>
            <person name="Wu Y.-H."/>
            <person name="Xamxidin M."/>
            <person name="Cheng H."/>
            <person name="Xu X.-W."/>
        </authorList>
    </citation>
    <scope>NUCLEOTIDE SEQUENCE [LARGE SCALE GENOMIC DNA]</scope>
    <source>
        <strain evidence="2">190</strain>
    </source>
</reference>
<dbReference type="Gene3D" id="2.60.40.1180">
    <property type="entry name" value="Golgi alpha-mannosidase II"/>
    <property type="match status" value="1"/>
</dbReference>
<comment type="caution">
    <text evidence="1">The sequence shown here is derived from an EMBL/GenBank/DDBJ whole genome shotgun (WGS) entry which is preliminary data.</text>
</comment>
<proteinExistence type="predicted"/>
<dbReference type="EMBL" id="PVNP01000047">
    <property type="protein sequence ID" value="PRO74594.1"/>
    <property type="molecule type" value="Genomic_DNA"/>
</dbReference>
<evidence type="ECO:0000313" key="2">
    <source>
        <dbReference type="Proteomes" id="UP000238949"/>
    </source>
</evidence>
<gene>
    <name evidence="1" type="ORF">C6Y40_05660</name>
</gene>
<organism evidence="1 2">
    <name type="scientific">Alteromonas alba</name>
    <dbReference type="NCBI Taxonomy" id="2079529"/>
    <lineage>
        <taxon>Bacteria</taxon>
        <taxon>Pseudomonadati</taxon>
        <taxon>Pseudomonadota</taxon>
        <taxon>Gammaproteobacteria</taxon>
        <taxon>Alteromonadales</taxon>
        <taxon>Alteromonadaceae</taxon>
        <taxon>Alteromonas/Salinimonas group</taxon>
        <taxon>Alteromonas</taxon>
    </lineage>
</organism>